<protein>
    <recommendedName>
        <fullName evidence="4">Bacterial type II secretion system protein E domain-containing protein</fullName>
    </recommendedName>
</protein>
<dbReference type="PANTHER" id="PTHR30258:SF3">
    <property type="entry name" value="SLL1921 PROTEIN"/>
    <property type="match status" value="1"/>
</dbReference>
<keyword evidence="2" id="KW-0547">Nucleotide-binding</keyword>
<dbReference type="InterPro" id="IPR027417">
    <property type="entry name" value="P-loop_NTPase"/>
</dbReference>
<comment type="caution">
    <text evidence="5">The sequence shown here is derived from an EMBL/GenBank/DDBJ whole genome shotgun (WGS) entry which is preliminary data.</text>
</comment>
<gene>
    <name evidence="5" type="ORF">D9F05_09315</name>
</gene>
<evidence type="ECO:0000259" key="4">
    <source>
        <dbReference type="Pfam" id="PF00437"/>
    </source>
</evidence>
<dbReference type="AlphaFoldDB" id="A0A3L0W0C0"/>
<evidence type="ECO:0000256" key="1">
    <source>
        <dbReference type="ARBA" id="ARBA00006611"/>
    </source>
</evidence>
<dbReference type="SUPFAM" id="SSF52540">
    <property type="entry name" value="P-loop containing nucleoside triphosphate hydrolases"/>
    <property type="match status" value="1"/>
</dbReference>
<dbReference type="Pfam" id="PF00437">
    <property type="entry name" value="T2SSE"/>
    <property type="match status" value="1"/>
</dbReference>
<dbReference type="GO" id="GO:0016887">
    <property type="term" value="F:ATP hydrolysis activity"/>
    <property type="evidence" value="ECO:0007669"/>
    <property type="project" value="TreeGrafter"/>
</dbReference>
<proteinExistence type="inferred from homology"/>
<dbReference type="InterPro" id="IPR001482">
    <property type="entry name" value="T2SS/T4SS_dom"/>
</dbReference>
<dbReference type="PANTHER" id="PTHR30258">
    <property type="entry name" value="TYPE II SECRETION SYSTEM PROTEIN GSPE-RELATED"/>
    <property type="match status" value="1"/>
</dbReference>
<keyword evidence="3" id="KW-0067">ATP-binding</keyword>
<feature type="domain" description="Bacterial type II secretion system protein E" evidence="4">
    <location>
        <begin position="98"/>
        <end position="266"/>
    </location>
</feature>
<accession>A0A3L0W0C0</accession>
<evidence type="ECO:0000256" key="3">
    <source>
        <dbReference type="ARBA" id="ARBA00022840"/>
    </source>
</evidence>
<reference evidence="5" key="1">
    <citation type="submission" date="2018-10" db="EMBL/GenBank/DDBJ databases">
        <authorList>
            <consortium name="NARMS: The National Antimicrobial Resistance Monitoring System"/>
        </authorList>
    </citation>
    <scope>NUCLEOTIDE SEQUENCE [LARGE SCALE GENOMIC DNA]</scope>
    <source>
        <strain evidence="5">CVM N17EC0388</strain>
    </source>
</reference>
<dbReference type="GO" id="GO:0005524">
    <property type="term" value="F:ATP binding"/>
    <property type="evidence" value="ECO:0007669"/>
    <property type="project" value="UniProtKB-KW"/>
</dbReference>
<evidence type="ECO:0000256" key="2">
    <source>
        <dbReference type="ARBA" id="ARBA00022741"/>
    </source>
</evidence>
<sequence>MSERRIDEVDFIDLYLFSKSVRAECTTKSGFLRLEENDFKQDIKDLLEECYKSSGSLIEFTLRREFGNKKQVYRCTKILDAEDEDVFILRKVDSTIRSLSTLGVSDSSISFICSPQSSGVVLVSGPMSSGKTSTAGSIVSARLNECGGVGFILEDPPETKLNGPMGKGRCIQVHANRQNGGYQDQIILALRSGAQFLMVGEIRDSATAREVVNAGSAGHMLVTTIHADSISAAIERLVNLSGLSPKVAADCVSLVLHQTLEKTASGHRLQLQELKIGNTEKALIRDGKFGGLDEAAEQQRRAARTGLNR</sequence>
<comment type="similarity">
    <text evidence="1">Belongs to the GSP E family.</text>
</comment>
<evidence type="ECO:0000313" key="5">
    <source>
        <dbReference type="EMBL" id="MHO04569.1"/>
    </source>
</evidence>
<organism evidence="5">
    <name type="scientific">Escherichia coli</name>
    <dbReference type="NCBI Taxonomy" id="562"/>
    <lineage>
        <taxon>Bacteria</taxon>
        <taxon>Pseudomonadati</taxon>
        <taxon>Pseudomonadota</taxon>
        <taxon>Gammaproteobacteria</taxon>
        <taxon>Enterobacterales</taxon>
        <taxon>Enterobacteriaceae</taxon>
        <taxon>Escherichia</taxon>
    </lineage>
</organism>
<dbReference type="GO" id="GO:0005886">
    <property type="term" value="C:plasma membrane"/>
    <property type="evidence" value="ECO:0007669"/>
    <property type="project" value="TreeGrafter"/>
</dbReference>
<name>A0A3L0W0C0_ECOLX</name>
<dbReference type="Gene3D" id="3.40.50.300">
    <property type="entry name" value="P-loop containing nucleotide triphosphate hydrolases"/>
    <property type="match status" value="1"/>
</dbReference>
<dbReference type="EMBL" id="RNRV01000013">
    <property type="protein sequence ID" value="MHO04569.1"/>
    <property type="molecule type" value="Genomic_DNA"/>
</dbReference>